<evidence type="ECO:0000313" key="4">
    <source>
        <dbReference type="Proteomes" id="UP000268084"/>
    </source>
</evidence>
<protein>
    <submittedName>
        <fullName evidence="3">DUF2510 domain-containing protein</fullName>
    </submittedName>
</protein>
<keyword evidence="4" id="KW-1185">Reference proteome</keyword>
<reference evidence="3 4" key="1">
    <citation type="submission" date="2018-11" db="EMBL/GenBank/DDBJ databases">
        <authorList>
            <person name="Da X."/>
        </authorList>
    </citation>
    <scope>NUCLEOTIDE SEQUENCE [LARGE SCALE GENOMIC DNA]</scope>
    <source>
        <strain evidence="3 4">S14-144</strain>
    </source>
</reference>
<evidence type="ECO:0000256" key="1">
    <source>
        <dbReference type="SAM" id="MobiDB-lite"/>
    </source>
</evidence>
<dbReference type="EMBL" id="CP034170">
    <property type="protein sequence ID" value="AZI56895.1"/>
    <property type="molecule type" value="Genomic_DNA"/>
</dbReference>
<dbReference type="Proteomes" id="UP000268084">
    <property type="component" value="Chromosome"/>
</dbReference>
<dbReference type="OrthoDB" id="4570549at2"/>
<feature type="domain" description="DUF2510" evidence="2">
    <location>
        <begin position="110"/>
        <end position="137"/>
    </location>
</feature>
<gene>
    <name evidence="3" type="ORF">EH165_00645</name>
</gene>
<feature type="compositionally biased region" description="Polar residues" evidence="1">
    <location>
        <begin position="46"/>
        <end position="75"/>
    </location>
</feature>
<proteinExistence type="predicted"/>
<dbReference type="InterPro" id="IPR018929">
    <property type="entry name" value="DUF2510"/>
</dbReference>
<dbReference type="Pfam" id="PF10708">
    <property type="entry name" value="DUF2510"/>
    <property type="match status" value="1"/>
</dbReference>
<reference evidence="3 4" key="2">
    <citation type="submission" date="2018-12" db="EMBL/GenBank/DDBJ databases">
        <title>Nakamurella antarcticus sp. nov., isolated from Antarctica South Shetland Islands soil.</title>
        <authorList>
            <person name="Peng F."/>
        </authorList>
    </citation>
    <scope>NUCLEOTIDE SEQUENCE [LARGE SCALE GENOMIC DNA]</scope>
    <source>
        <strain evidence="3 4">S14-144</strain>
    </source>
</reference>
<evidence type="ECO:0000259" key="2">
    <source>
        <dbReference type="Pfam" id="PF10708"/>
    </source>
</evidence>
<sequence>MSLVCGWYASSWNPTGRSLRGKLAGRSLRTAIAGGYGVVTVEQSAPTQMPPTWSAPISGSPHSGQQWLTTDSPAQLESDRSMPHTGMDTTPSADYAGMAAPAASSGVWQPGWYPDSENSGYQRYFDGSQWTEHRSPVQ</sequence>
<dbReference type="KEGG" id="nak:EH165_00645"/>
<feature type="region of interest" description="Disordered" evidence="1">
    <location>
        <begin position="46"/>
        <end position="112"/>
    </location>
</feature>
<dbReference type="AlphaFoldDB" id="A0A3G8ZJ82"/>
<evidence type="ECO:0000313" key="3">
    <source>
        <dbReference type="EMBL" id="AZI56895.1"/>
    </source>
</evidence>
<organism evidence="3 4">
    <name type="scientific">Nakamurella antarctica</name>
    <dbReference type="NCBI Taxonomy" id="1902245"/>
    <lineage>
        <taxon>Bacteria</taxon>
        <taxon>Bacillati</taxon>
        <taxon>Actinomycetota</taxon>
        <taxon>Actinomycetes</taxon>
        <taxon>Nakamurellales</taxon>
        <taxon>Nakamurellaceae</taxon>
        <taxon>Nakamurella</taxon>
    </lineage>
</organism>
<name>A0A3G8ZJ82_9ACTN</name>
<accession>A0A3G8ZJ82</accession>